<accession>A0ABS0R892</accession>
<feature type="transmembrane region" description="Helical" evidence="1">
    <location>
        <begin position="6"/>
        <end position="22"/>
    </location>
</feature>
<reference evidence="3 4" key="1">
    <citation type="submission" date="2020-12" db="EMBL/GenBank/DDBJ databases">
        <authorList>
            <person name="Kusuma A.B."/>
            <person name="Nouioui I."/>
            <person name="Goodfellow M."/>
        </authorList>
    </citation>
    <scope>NUCLEOTIDE SEQUENCE [LARGE SCALE GENOMIC DNA]</scope>
    <source>
        <strain evidence="3 4">DSM 41764</strain>
    </source>
</reference>
<comment type="caution">
    <text evidence="3">The sequence shown here is derived from an EMBL/GenBank/DDBJ whole genome shotgun (WGS) entry which is preliminary data.</text>
</comment>
<evidence type="ECO:0000313" key="3">
    <source>
        <dbReference type="EMBL" id="MBI0313051.1"/>
    </source>
</evidence>
<dbReference type="RefSeq" id="WP_198276245.1">
    <property type="nucleotide sequence ID" value="NZ_BAAAIF010000018.1"/>
</dbReference>
<proteinExistence type="predicted"/>
<keyword evidence="1" id="KW-0472">Membrane</keyword>
<feature type="transmembrane region" description="Helical" evidence="1">
    <location>
        <begin position="145"/>
        <end position="164"/>
    </location>
</feature>
<dbReference type="NCBIfam" id="NF042915">
    <property type="entry name" value="MAB_1171c_fam"/>
    <property type="match status" value="1"/>
</dbReference>
<name>A0ABS0R892_9ACTN</name>
<feature type="transmembrane region" description="Helical" evidence="1">
    <location>
        <begin position="34"/>
        <end position="54"/>
    </location>
</feature>
<evidence type="ECO:0000259" key="2">
    <source>
        <dbReference type="Pfam" id="PF20182"/>
    </source>
</evidence>
<evidence type="ECO:0000313" key="4">
    <source>
        <dbReference type="Proteomes" id="UP000638849"/>
    </source>
</evidence>
<sequence>MLDIAGYAVATLITLVAIWRAMGGKDASRRSLWGCFLGFGIALWTKTRVVRIGLNNSAITDISILIKHYSAGIAILAIMYYIVAVYGQDTERPQAVRVARIMQKVATKTALAAFALMTLMFFTIVDRSTPSDRFVSDHAGQAGATAYMSVFYIYLGSASALCLYQWSSAFFGEKRPLLKTGLGLMAFAMILGVMYSFGRMFFMWGWLVEHPGYDSAHLVESITEAMQDALFVFFAIGVSIPTTQESVRRARSWWALVRLYPMWRQLMEAFPETPMEKPGSLRHELTRNDVAVEIRLDRWINDVGDAVEKLRHYVPDELLPAAREAAAAQRGRNHVGPLAQAYWIKAALAAKHSGAAAGPVAAFEQRPAASQDDESAWLRSVARAYKKVEYHRAQVLLASAGPMGVTA</sequence>
<dbReference type="EMBL" id="JAEEAQ010000052">
    <property type="protein sequence ID" value="MBI0313051.1"/>
    <property type="molecule type" value="Genomic_DNA"/>
</dbReference>
<gene>
    <name evidence="3" type="ORF">JBF12_08605</name>
</gene>
<keyword evidence="1" id="KW-1133">Transmembrane helix</keyword>
<organism evidence="3 4">
    <name type="scientific">Streptomyces javensis</name>
    <dbReference type="NCBI Taxonomy" id="114698"/>
    <lineage>
        <taxon>Bacteria</taxon>
        <taxon>Bacillati</taxon>
        <taxon>Actinomycetota</taxon>
        <taxon>Actinomycetes</taxon>
        <taxon>Kitasatosporales</taxon>
        <taxon>Streptomycetaceae</taxon>
        <taxon>Streptomyces</taxon>
        <taxon>Streptomyces violaceusniger group</taxon>
    </lineage>
</organism>
<keyword evidence="1" id="KW-0812">Transmembrane</keyword>
<feature type="transmembrane region" description="Helical" evidence="1">
    <location>
        <begin position="66"/>
        <end position="84"/>
    </location>
</feature>
<evidence type="ECO:0000256" key="1">
    <source>
        <dbReference type="SAM" id="Phobius"/>
    </source>
</evidence>
<feature type="transmembrane region" description="Helical" evidence="1">
    <location>
        <begin position="105"/>
        <end position="125"/>
    </location>
</feature>
<dbReference type="InterPro" id="IPR046675">
    <property type="entry name" value="DUF6545"/>
</dbReference>
<feature type="transmembrane region" description="Helical" evidence="1">
    <location>
        <begin position="184"/>
        <end position="205"/>
    </location>
</feature>
<dbReference type="Proteomes" id="UP000638849">
    <property type="component" value="Unassembled WGS sequence"/>
</dbReference>
<dbReference type="InterPro" id="IPR050039">
    <property type="entry name" value="MAB_1171c-like"/>
</dbReference>
<feature type="domain" description="DUF6545" evidence="2">
    <location>
        <begin position="250"/>
        <end position="386"/>
    </location>
</feature>
<dbReference type="Pfam" id="PF20182">
    <property type="entry name" value="DUF6545"/>
    <property type="match status" value="1"/>
</dbReference>
<keyword evidence="4" id="KW-1185">Reference proteome</keyword>
<protein>
    <recommendedName>
        <fullName evidence="2">DUF6545 domain-containing protein</fullName>
    </recommendedName>
</protein>